<dbReference type="InterPro" id="IPR050259">
    <property type="entry name" value="SDR"/>
</dbReference>
<dbReference type="PRINTS" id="PR00080">
    <property type="entry name" value="SDRFAMILY"/>
</dbReference>
<dbReference type="InterPro" id="IPR036291">
    <property type="entry name" value="NAD(P)-bd_dom_sf"/>
</dbReference>
<sequence length="263" mass="28715">MSFNGKVAIVTGSGGGIGKAIAIELYKMGTNVILFDLNESALKDVKKELESINIKNNGNSVKIYSIDITNSEKVKTVIKEIADRFNKIDILVNSAGVISSFPLLKLEENEWDRIININLKGTFLVTKYVVSEMIEKMNGKIVNIGSDLSYSGQKLLSHYVTSKHGVLGFTRSIALECAEYGILVNAVCPGPTETSLHHKDVDMQIGYTGISKQEHLRKELEHIPLKKLGKPIEVAKAVLFLVSDDNTHITGASLTVNGGIVMN</sequence>
<organism evidence="2">
    <name type="scientific">bioreactor metagenome</name>
    <dbReference type="NCBI Taxonomy" id="1076179"/>
    <lineage>
        <taxon>unclassified sequences</taxon>
        <taxon>metagenomes</taxon>
        <taxon>ecological metagenomes</taxon>
    </lineage>
</organism>
<dbReference type="PANTHER" id="PTHR42879">
    <property type="entry name" value="3-OXOACYL-(ACYL-CARRIER-PROTEIN) REDUCTASE"/>
    <property type="match status" value="1"/>
</dbReference>
<dbReference type="Gene3D" id="3.40.50.720">
    <property type="entry name" value="NAD(P)-binding Rossmann-like Domain"/>
    <property type="match status" value="1"/>
</dbReference>
<dbReference type="InterPro" id="IPR002347">
    <property type="entry name" value="SDR_fam"/>
</dbReference>
<evidence type="ECO:0000313" key="2">
    <source>
        <dbReference type="EMBL" id="MPM72472.1"/>
    </source>
</evidence>
<protein>
    <submittedName>
        <fullName evidence="2">3-oxoacyl-[acyl-carrier-protein] reductase FabG</fullName>
        <ecNumber evidence="2">1.1.1.100</ecNumber>
    </submittedName>
</protein>
<dbReference type="FunFam" id="3.40.50.720:FF:000084">
    <property type="entry name" value="Short-chain dehydrogenase reductase"/>
    <property type="match status" value="1"/>
</dbReference>
<dbReference type="InterPro" id="IPR020904">
    <property type="entry name" value="Sc_DH/Rdtase_CS"/>
</dbReference>
<keyword evidence="2" id="KW-0560">Oxidoreductase</keyword>
<dbReference type="GO" id="GO:0032787">
    <property type="term" value="P:monocarboxylic acid metabolic process"/>
    <property type="evidence" value="ECO:0007669"/>
    <property type="project" value="UniProtKB-ARBA"/>
</dbReference>
<dbReference type="GO" id="GO:0004316">
    <property type="term" value="F:3-oxoacyl-[acyl-carrier-protein] reductase (NADPH) activity"/>
    <property type="evidence" value="ECO:0007669"/>
    <property type="project" value="UniProtKB-EC"/>
</dbReference>
<reference evidence="2" key="1">
    <citation type="submission" date="2019-08" db="EMBL/GenBank/DDBJ databases">
        <authorList>
            <person name="Kucharzyk K."/>
            <person name="Murdoch R.W."/>
            <person name="Higgins S."/>
            <person name="Loffler F."/>
        </authorList>
    </citation>
    <scope>NUCLEOTIDE SEQUENCE</scope>
</reference>
<dbReference type="PRINTS" id="PR00081">
    <property type="entry name" value="GDHRDH"/>
</dbReference>
<dbReference type="PROSITE" id="PS00061">
    <property type="entry name" value="ADH_SHORT"/>
    <property type="match status" value="1"/>
</dbReference>
<dbReference type="AlphaFoldDB" id="A0A645C4A1"/>
<dbReference type="EMBL" id="VSSQ01024766">
    <property type="protein sequence ID" value="MPM72472.1"/>
    <property type="molecule type" value="Genomic_DNA"/>
</dbReference>
<dbReference type="SUPFAM" id="SSF51735">
    <property type="entry name" value="NAD(P)-binding Rossmann-fold domains"/>
    <property type="match status" value="1"/>
</dbReference>
<comment type="caution">
    <text evidence="2">The sequence shown here is derived from an EMBL/GenBank/DDBJ whole genome shotgun (WGS) entry which is preliminary data.</text>
</comment>
<dbReference type="EC" id="1.1.1.100" evidence="2"/>
<gene>
    <name evidence="2" type="primary">fabG_94</name>
    <name evidence="2" type="ORF">SDC9_119448</name>
</gene>
<comment type="similarity">
    <text evidence="1">Belongs to the short-chain dehydrogenases/reductases (SDR) family.</text>
</comment>
<dbReference type="PANTHER" id="PTHR42879:SF2">
    <property type="entry name" value="3-OXOACYL-[ACYL-CARRIER-PROTEIN] REDUCTASE FABG"/>
    <property type="match status" value="1"/>
</dbReference>
<dbReference type="Pfam" id="PF00106">
    <property type="entry name" value="adh_short"/>
    <property type="match status" value="1"/>
</dbReference>
<accession>A0A645C4A1</accession>
<name>A0A645C4A1_9ZZZZ</name>
<dbReference type="CDD" id="cd05233">
    <property type="entry name" value="SDR_c"/>
    <property type="match status" value="1"/>
</dbReference>
<proteinExistence type="inferred from homology"/>
<evidence type="ECO:0000256" key="1">
    <source>
        <dbReference type="ARBA" id="ARBA00006484"/>
    </source>
</evidence>